<dbReference type="Pfam" id="PF00196">
    <property type="entry name" value="GerE"/>
    <property type="match status" value="1"/>
</dbReference>
<evidence type="ECO:0000259" key="1">
    <source>
        <dbReference type="SMART" id="SM00421"/>
    </source>
</evidence>
<gene>
    <name evidence="2" type="ORF">KL86DPRO_70041</name>
</gene>
<dbReference type="AlphaFoldDB" id="A0A212KGQ1"/>
<dbReference type="SMART" id="SM00421">
    <property type="entry name" value="HTH_LUXR"/>
    <property type="match status" value="1"/>
</dbReference>
<dbReference type="GO" id="GO:0003677">
    <property type="term" value="F:DNA binding"/>
    <property type="evidence" value="ECO:0007669"/>
    <property type="project" value="InterPro"/>
</dbReference>
<dbReference type="InterPro" id="IPR036388">
    <property type="entry name" value="WH-like_DNA-bd_sf"/>
</dbReference>
<sequence length="100" mass="11122">MRKLLGAHSNIEMLHVLYQNEAHSLDFLKLTPRGKEVFTLMLTGMADKKIAERLGISYSGVRRHKEKMLLMNGCNTVLELVSKYYEGAPGKGSAGMPIGE</sequence>
<reference evidence="2" key="1">
    <citation type="submission" date="2016-04" db="EMBL/GenBank/DDBJ databases">
        <authorList>
            <person name="Evans L.H."/>
            <person name="Alamgir A."/>
            <person name="Owens N."/>
            <person name="Weber N.D."/>
            <person name="Virtaneva K."/>
            <person name="Barbian K."/>
            <person name="Babar A."/>
            <person name="Rosenke K."/>
        </authorList>
    </citation>
    <scope>NUCLEOTIDE SEQUENCE</scope>
    <source>
        <strain evidence="2">86</strain>
    </source>
</reference>
<dbReference type="InterPro" id="IPR000792">
    <property type="entry name" value="Tscrpt_reg_LuxR_C"/>
</dbReference>
<dbReference type="SUPFAM" id="SSF46894">
    <property type="entry name" value="C-terminal effector domain of the bipartite response regulators"/>
    <property type="match status" value="1"/>
</dbReference>
<name>A0A212KGQ1_9DELT</name>
<protein>
    <recommendedName>
        <fullName evidence="1">HTH luxR-type domain-containing protein</fullName>
    </recommendedName>
</protein>
<dbReference type="InterPro" id="IPR016032">
    <property type="entry name" value="Sig_transdc_resp-reg_C-effctor"/>
</dbReference>
<dbReference type="Gene3D" id="1.10.10.10">
    <property type="entry name" value="Winged helix-like DNA-binding domain superfamily/Winged helix DNA-binding domain"/>
    <property type="match status" value="1"/>
</dbReference>
<dbReference type="EMBL" id="FLUQ01000007">
    <property type="protein sequence ID" value="SBW10812.1"/>
    <property type="molecule type" value="Genomic_DNA"/>
</dbReference>
<feature type="domain" description="HTH luxR-type" evidence="1">
    <location>
        <begin position="27"/>
        <end position="84"/>
    </location>
</feature>
<evidence type="ECO:0000313" key="2">
    <source>
        <dbReference type="EMBL" id="SBW10812.1"/>
    </source>
</evidence>
<proteinExistence type="predicted"/>
<dbReference type="GO" id="GO:0006355">
    <property type="term" value="P:regulation of DNA-templated transcription"/>
    <property type="evidence" value="ECO:0007669"/>
    <property type="project" value="InterPro"/>
</dbReference>
<accession>A0A212KGQ1</accession>
<organism evidence="2">
    <name type="scientific">uncultured delta proteobacterium</name>
    <dbReference type="NCBI Taxonomy" id="34034"/>
    <lineage>
        <taxon>Bacteria</taxon>
        <taxon>Deltaproteobacteria</taxon>
        <taxon>environmental samples</taxon>
    </lineage>
</organism>